<organism evidence="1 2">
    <name type="scientific">Candidatus Roizmanbacteria bacterium RIFCSPLOWO2_01_FULL_40_42</name>
    <dbReference type="NCBI Taxonomy" id="1802066"/>
    <lineage>
        <taxon>Bacteria</taxon>
        <taxon>Candidatus Roizmaniibacteriota</taxon>
    </lineage>
</organism>
<comment type="caution">
    <text evidence="1">The sequence shown here is derived from an EMBL/GenBank/DDBJ whole genome shotgun (WGS) entry which is preliminary data.</text>
</comment>
<accession>A0A1F7J4Y2</accession>
<dbReference type="AlphaFoldDB" id="A0A1F7J4Y2"/>
<name>A0A1F7J4Y2_9BACT</name>
<sequence length="333" mass="37994">MILGVICLLILYYSIRLTILYVESQKVTPLFINTTFGRIKKPHLSEATPSAGLTFKLDTIEGVPTTATPAARVFFLPPSQARFGYKEKVFLIAKTLGFNADNNAYKLITNQAIFTEPKQKLTVDIRNFNFSYRYSFEEDVDLINQAVTPETAESQENALDFFQSIGAYPQEFAQGKTNVIFLRYNPENKSIAILKDNLRANLVEVDFYRPDIEGFPVISPKYFNSQHYVLMLFNKDGEAKILRANLQFYPKSLEQVGVYPLKTGEEAYKELTDGKANVVSNPREKKSIIIRKMFVGYLDPDIYQDYLQPVYVFLGDENFVAYVPAISSEYLTD</sequence>
<dbReference type="EMBL" id="MGAQ01000014">
    <property type="protein sequence ID" value="OGK50668.1"/>
    <property type="molecule type" value="Genomic_DNA"/>
</dbReference>
<dbReference type="Proteomes" id="UP000178558">
    <property type="component" value="Unassembled WGS sequence"/>
</dbReference>
<protein>
    <submittedName>
        <fullName evidence="1">Uncharacterized protein</fullName>
    </submittedName>
</protein>
<evidence type="ECO:0000313" key="1">
    <source>
        <dbReference type="EMBL" id="OGK50668.1"/>
    </source>
</evidence>
<reference evidence="1 2" key="1">
    <citation type="journal article" date="2016" name="Nat. Commun.">
        <title>Thousands of microbial genomes shed light on interconnected biogeochemical processes in an aquifer system.</title>
        <authorList>
            <person name="Anantharaman K."/>
            <person name="Brown C.T."/>
            <person name="Hug L.A."/>
            <person name="Sharon I."/>
            <person name="Castelle C.J."/>
            <person name="Probst A.J."/>
            <person name="Thomas B.C."/>
            <person name="Singh A."/>
            <person name="Wilkins M.J."/>
            <person name="Karaoz U."/>
            <person name="Brodie E.L."/>
            <person name="Williams K.H."/>
            <person name="Hubbard S.S."/>
            <person name="Banfield J.F."/>
        </authorList>
    </citation>
    <scope>NUCLEOTIDE SEQUENCE [LARGE SCALE GENOMIC DNA]</scope>
</reference>
<evidence type="ECO:0000313" key="2">
    <source>
        <dbReference type="Proteomes" id="UP000178558"/>
    </source>
</evidence>
<proteinExistence type="predicted"/>
<gene>
    <name evidence="1" type="ORF">A3B50_00630</name>
</gene>